<reference evidence="3" key="1">
    <citation type="submission" date="2017-01" db="EMBL/GenBank/DDBJ databases">
        <authorList>
            <person name="Varghese N."/>
            <person name="Submissions S."/>
        </authorList>
    </citation>
    <scope>NUCLEOTIDE SEQUENCE [LARGE SCALE GENOMIC DNA]</scope>
    <source>
        <strain evidence="3">DSM 24913</strain>
    </source>
</reference>
<dbReference type="PANTHER" id="PTHR46696:SF4">
    <property type="entry name" value="BIOTIN BIOSYNTHESIS CYTOCHROME P450"/>
    <property type="match status" value="1"/>
</dbReference>
<dbReference type="RefSeq" id="WP_076518094.1">
    <property type="nucleotide sequence ID" value="NZ_FTOH01000016.1"/>
</dbReference>
<dbReference type="Gene3D" id="1.10.630.10">
    <property type="entry name" value="Cytochrome P450"/>
    <property type="match status" value="1"/>
</dbReference>
<name>A0A1N7Q998_9GAMM</name>
<dbReference type="GO" id="GO:0008395">
    <property type="term" value="F:steroid hydroxylase activity"/>
    <property type="evidence" value="ECO:0007669"/>
    <property type="project" value="TreeGrafter"/>
</dbReference>
<sequence length="396" mass="45893">MLNLDTRSDAFLTDPWPVLKKFRQEAPICWSESEKLFNVFRHEDIAKLFLDQRFTVEYPWRTTTHLFGKTLLDMEGEEQQRLKKIIASSVLTGINVRNFSEKFVEPTVIKLIDDVVYEPSFDFMAEIASRVPTLATCQFLGIPLDQEKWLFEKMMVLMNHLGEIEINFEAVGDVHKEVDEWLTNILVNKFEQKQEDLGYMQMFDCVRDESMETIKLVYWTFLAGGIETSMCLLGNAFVILSNHQEWFKRLAEDSSMARLILNEALRLEPVQGNTVRFATQDLDLNGISIKKNQCVRLLLTSASRDESVFQEPDVFNPERSTRKRDLTFAIGTHACMGRNFTLTNSEIVLRTFWKKIQGVRDIDKIDTVIRGSLFRKPDSVWVNSKINTVKDCCLQA</sequence>
<dbReference type="InterPro" id="IPR002397">
    <property type="entry name" value="Cyt_P450_B"/>
</dbReference>
<comment type="similarity">
    <text evidence="1">Belongs to the cytochrome P450 family.</text>
</comment>
<gene>
    <name evidence="2" type="ORF">SAMN05421686_11619</name>
</gene>
<protein>
    <submittedName>
        <fullName evidence="2">Cytochrome P450</fullName>
    </submittedName>
</protein>
<dbReference type="Proteomes" id="UP000185639">
    <property type="component" value="Unassembled WGS sequence"/>
</dbReference>
<dbReference type="GO" id="GO:0020037">
    <property type="term" value="F:heme binding"/>
    <property type="evidence" value="ECO:0007669"/>
    <property type="project" value="InterPro"/>
</dbReference>
<dbReference type="EMBL" id="FTOH01000016">
    <property type="protein sequence ID" value="SIT19411.1"/>
    <property type="molecule type" value="Genomic_DNA"/>
</dbReference>
<dbReference type="PANTHER" id="PTHR46696">
    <property type="entry name" value="P450, PUTATIVE (EUROFUNG)-RELATED"/>
    <property type="match status" value="1"/>
</dbReference>
<accession>A0A1N7Q998</accession>
<evidence type="ECO:0000313" key="3">
    <source>
        <dbReference type="Proteomes" id="UP000185639"/>
    </source>
</evidence>
<dbReference type="GO" id="GO:0006707">
    <property type="term" value="P:cholesterol catabolic process"/>
    <property type="evidence" value="ECO:0007669"/>
    <property type="project" value="TreeGrafter"/>
</dbReference>
<dbReference type="GO" id="GO:0036199">
    <property type="term" value="F:cholest-4-en-3-one 26-monooxygenase activity"/>
    <property type="evidence" value="ECO:0007669"/>
    <property type="project" value="TreeGrafter"/>
</dbReference>
<dbReference type="GO" id="GO:0005506">
    <property type="term" value="F:iron ion binding"/>
    <property type="evidence" value="ECO:0007669"/>
    <property type="project" value="InterPro"/>
</dbReference>
<organism evidence="2 3">
    <name type="scientific">Thalassolituus maritimus</name>
    <dbReference type="NCBI Taxonomy" id="484498"/>
    <lineage>
        <taxon>Bacteria</taxon>
        <taxon>Pseudomonadati</taxon>
        <taxon>Pseudomonadota</taxon>
        <taxon>Gammaproteobacteria</taxon>
        <taxon>Oceanospirillales</taxon>
        <taxon>Oceanospirillaceae</taxon>
        <taxon>Thalassolituus</taxon>
    </lineage>
</organism>
<dbReference type="SUPFAM" id="SSF48264">
    <property type="entry name" value="Cytochrome P450"/>
    <property type="match status" value="1"/>
</dbReference>
<dbReference type="InterPro" id="IPR036396">
    <property type="entry name" value="Cyt_P450_sf"/>
</dbReference>
<dbReference type="PRINTS" id="PR00359">
    <property type="entry name" value="BP450"/>
</dbReference>
<dbReference type="AlphaFoldDB" id="A0A1N7Q998"/>
<dbReference type="STRING" id="484498.SAMN05421686_11619"/>
<proteinExistence type="inferred from homology"/>
<dbReference type="Pfam" id="PF00067">
    <property type="entry name" value="p450"/>
    <property type="match status" value="1"/>
</dbReference>
<evidence type="ECO:0000256" key="1">
    <source>
        <dbReference type="ARBA" id="ARBA00010617"/>
    </source>
</evidence>
<keyword evidence="3" id="KW-1185">Reference proteome</keyword>
<dbReference type="OrthoDB" id="4258484at2"/>
<dbReference type="InterPro" id="IPR001128">
    <property type="entry name" value="Cyt_P450"/>
</dbReference>
<evidence type="ECO:0000313" key="2">
    <source>
        <dbReference type="EMBL" id="SIT19411.1"/>
    </source>
</evidence>